<feature type="compositionally biased region" description="Basic and acidic residues" evidence="1">
    <location>
        <begin position="245"/>
        <end position="272"/>
    </location>
</feature>
<evidence type="ECO:0000256" key="1">
    <source>
        <dbReference type="SAM" id="MobiDB-lite"/>
    </source>
</evidence>
<evidence type="ECO:0000313" key="2">
    <source>
        <dbReference type="EMBL" id="GAA1606868.1"/>
    </source>
</evidence>
<name>A0ABP4QH22_9ACTN</name>
<feature type="compositionally biased region" description="Basic and acidic residues" evidence="1">
    <location>
        <begin position="219"/>
        <end position="229"/>
    </location>
</feature>
<sequence length="546" mass="60406">MAVSELRGRRGGDDPSKGDTLGDQAGETRRRENETSQRSDGDVPDQQASRRDAPTPDRHVATHHETLHPFTAREKSEQRHDDVHRLGNARGASAEQGDGSIGRHSADGADRDPKGRQEDWRRASADPRLKEAQASETESGDEQEAEDGQSSRPLTAREKLEQRLDEMYWPGYSKWSSTERSDEESAERRPVDPPSATAMTPADDRLEPKDPFASYSPELRAHLLHDDTLARLQYLSPPDSQAESTSRRGDSPRDAELGDRDTQSEADQRGETEVAGSAADDRSSSTAWLPSEAVVPDNADRPRRDDPPNAVEFVETRDRERDVHRDPVGSPAIPDADDVAVGTDSVQEQVADVDGPVEAGHEFVEDATTAEMDQYRRIREADDLDALAENSGMPREVIDEAKQHLFQRQHDVAIGPAEVRHGYFTPFAEFGDLWERVASGDDLTDGQRQEFRSLLAHEYVESKLMQAGVPYKSADPGAWTDAGMARVSMDYPSAHNIAPLSAQSRPKDLLRLWDDPLGLPRGDLRVAEDLSNLDEVVRVAKKGLGL</sequence>
<organism evidence="2 3">
    <name type="scientific">Kribbella hippodromi</name>
    <dbReference type="NCBI Taxonomy" id="434347"/>
    <lineage>
        <taxon>Bacteria</taxon>
        <taxon>Bacillati</taxon>
        <taxon>Actinomycetota</taxon>
        <taxon>Actinomycetes</taxon>
        <taxon>Propionibacteriales</taxon>
        <taxon>Kribbellaceae</taxon>
        <taxon>Kribbella</taxon>
    </lineage>
</organism>
<evidence type="ECO:0000313" key="3">
    <source>
        <dbReference type="Proteomes" id="UP001501705"/>
    </source>
</evidence>
<feature type="compositionally biased region" description="Basic and acidic residues" evidence="1">
    <location>
        <begin position="1"/>
        <end position="17"/>
    </location>
</feature>
<dbReference type="EMBL" id="BAAAPH010000040">
    <property type="protein sequence ID" value="GAA1606868.1"/>
    <property type="molecule type" value="Genomic_DNA"/>
</dbReference>
<proteinExistence type="predicted"/>
<comment type="caution">
    <text evidence="2">The sequence shown here is derived from an EMBL/GenBank/DDBJ whole genome shotgun (WGS) entry which is preliminary data.</text>
</comment>
<feature type="compositionally biased region" description="Basic and acidic residues" evidence="1">
    <location>
        <begin position="104"/>
        <end position="133"/>
    </location>
</feature>
<dbReference type="RefSeq" id="WP_344241397.1">
    <property type="nucleotide sequence ID" value="NZ_BAAAPH010000040.1"/>
</dbReference>
<feature type="compositionally biased region" description="Basic and acidic residues" evidence="1">
    <location>
        <begin position="298"/>
        <end position="307"/>
    </location>
</feature>
<feature type="compositionally biased region" description="Basic and acidic residues" evidence="1">
    <location>
        <begin position="26"/>
        <end position="41"/>
    </location>
</feature>
<dbReference type="Proteomes" id="UP001501705">
    <property type="component" value="Unassembled WGS sequence"/>
</dbReference>
<feature type="region of interest" description="Disordered" evidence="1">
    <location>
        <begin position="1"/>
        <end position="338"/>
    </location>
</feature>
<reference evidence="3" key="1">
    <citation type="journal article" date="2019" name="Int. J. Syst. Evol. Microbiol.">
        <title>The Global Catalogue of Microorganisms (GCM) 10K type strain sequencing project: providing services to taxonomists for standard genome sequencing and annotation.</title>
        <authorList>
            <consortium name="The Broad Institute Genomics Platform"/>
            <consortium name="The Broad Institute Genome Sequencing Center for Infectious Disease"/>
            <person name="Wu L."/>
            <person name="Ma J."/>
        </authorList>
    </citation>
    <scope>NUCLEOTIDE SEQUENCE [LARGE SCALE GENOMIC DNA]</scope>
    <source>
        <strain evidence="3">JCM 15572</strain>
    </source>
</reference>
<feature type="compositionally biased region" description="Basic and acidic residues" evidence="1">
    <location>
        <begin position="155"/>
        <end position="166"/>
    </location>
</feature>
<feature type="compositionally biased region" description="Acidic residues" evidence="1">
    <location>
        <begin position="138"/>
        <end position="147"/>
    </location>
</feature>
<keyword evidence="3" id="KW-1185">Reference proteome</keyword>
<feature type="compositionally biased region" description="Basic and acidic residues" evidence="1">
    <location>
        <begin position="48"/>
        <end position="85"/>
    </location>
</feature>
<gene>
    <name evidence="2" type="ORF">GCM10009804_73570</name>
</gene>
<feature type="compositionally biased region" description="Basic and acidic residues" evidence="1">
    <location>
        <begin position="314"/>
        <end position="327"/>
    </location>
</feature>
<protein>
    <submittedName>
        <fullName evidence="2">Uncharacterized protein</fullName>
    </submittedName>
</protein>
<accession>A0ABP4QH22</accession>